<feature type="region of interest" description="Disordered" evidence="4">
    <location>
        <begin position="528"/>
        <end position="553"/>
    </location>
</feature>
<reference evidence="7 8" key="1">
    <citation type="submission" date="2020-08" db="EMBL/GenBank/DDBJ databases">
        <title>The Agave Microbiome: Exploring the role of microbial communities in plant adaptations to desert environments.</title>
        <authorList>
            <person name="Partida-Martinez L.P."/>
        </authorList>
    </citation>
    <scope>NUCLEOTIDE SEQUENCE [LARGE SCALE GENOMIC DNA]</scope>
    <source>
        <strain evidence="7 8">AS3.13</strain>
    </source>
</reference>
<evidence type="ECO:0000313" key="8">
    <source>
        <dbReference type="Proteomes" id="UP000522313"/>
    </source>
</evidence>
<proteinExistence type="inferred from homology"/>
<dbReference type="Proteomes" id="UP000522313">
    <property type="component" value="Unassembled WGS sequence"/>
</dbReference>
<dbReference type="SUPFAM" id="SSF50998">
    <property type="entry name" value="Quinoprotein alcohol dehydrogenase-like"/>
    <property type="match status" value="1"/>
</dbReference>
<evidence type="ECO:0000256" key="1">
    <source>
        <dbReference type="ARBA" id="ARBA00001931"/>
    </source>
</evidence>
<dbReference type="GO" id="GO:0008876">
    <property type="term" value="F:quinoprotein glucose dehydrogenase activity"/>
    <property type="evidence" value="ECO:0007669"/>
    <property type="project" value="UniProtKB-EC"/>
</dbReference>
<keyword evidence="5" id="KW-0732">Signal</keyword>
<sequence>MTAAVFTRRQLLAGTAASALVLAIDPAALAAPMQDADAPAPDTEWRSYAADKANTRYSPLDQINAENFNDLEIAWSVKTDVFGARKEYQFEPTPLLVKGKLFLPAGSRRDCVALDAATGELLWMHRVDEGQRALNSPRQLSGHGVSYWTDGTVERILYVTIGYQLVSLDANTGIPDPAFGTNGIVDLKKDFDQELDLETADVGLHATPMVARDTVVVGAAHTAGDVPAVRKNVKGYIRGFDVRTGKRKWIFHTIPRKGEFGYETWLNGDADEAGNAGAWAEMSADEELGLVYVPVELPTGDEMGMFRRGNALFGESLVALDLETGRRRWHYQMVHHGLWDRDIPCAPILCDIPVNGRTVKALAQPTKQAFLYVLNRETGEPIWPIPERKVARGDVPGEWYSPTQPMPSKPPAYDVQGVTENDLIDFTPELRAKAVAFVKSYTIGPLFTPPTVSKPGRWGTISAPGIQGGTNWPGGCYDPETHMVYVYSKTQPSLIGIVPNDDPKVSEFPQVHGVAGREARAMPAMGASRAGMRNMEAPPASPPAGGAPAGASKGPPPGFLAVDGLPLLKPPYGRITAIDLSKGDLAWQVAHGETPDNVRNHPKLKGLKIPRTGRAGNLGPLVTKTLVICGEAGFYTNEYGIRGAMLRAYDKATGEEKGAVYMTAPQSGSPMTYRLKGRQYIVVATGGGNASAELVAYRLPGAA</sequence>
<dbReference type="EC" id="1.1.5.2" evidence="7"/>
<evidence type="ECO:0000256" key="3">
    <source>
        <dbReference type="ARBA" id="ARBA00023002"/>
    </source>
</evidence>
<dbReference type="InterPro" id="IPR011047">
    <property type="entry name" value="Quinoprotein_ADH-like_sf"/>
</dbReference>
<feature type="domain" description="Pyrrolo-quinoline quinone repeat" evidence="6">
    <location>
        <begin position="45"/>
        <end position="681"/>
    </location>
</feature>
<feature type="compositionally biased region" description="Low complexity" evidence="4">
    <location>
        <begin position="543"/>
        <end position="553"/>
    </location>
</feature>
<evidence type="ECO:0000256" key="5">
    <source>
        <dbReference type="SAM" id="SignalP"/>
    </source>
</evidence>
<evidence type="ECO:0000256" key="2">
    <source>
        <dbReference type="ARBA" id="ARBA00008156"/>
    </source>
</evidence>
<comment type="caution">
    <text evidence="7">The sequence shown here is derived from an EMBL/GenBank/DDBJ whole genome shotgun (WGS) entry which is preliminary data.</text>
</comment>
<evidence type="ECO:0000313" key="7">
    <source>
        <dbReference type="EMBL" id="MBB6504549.1"/>
    </source>
</evidence>
<evidence type="ECO:0000259" key="6">
    <source>
        <dbReference type="Pfam" id="PF01011"/>
    </source>
</evidence>
<name>A0A7X0JC92_9SPHN</name>
<feature type="signal peptide" evidence="5">
    <location>
        <begin position="1"/>
        <end position="30"/>
    </location>
</feature>
<dbReference type="PANTHER" id="PTHR32303">
    <property type="entry name" value="QUINOPROTEIN ALCOHOL DEHYDROGENASE (CYTOCHROME C)"/>
    <property type="match status" value="1"/>
</dbReference>
<dbReference type="AlphaFoldDB" id="A0A7X0JC92"/>
<protein>
    <submittedName>
        <fullName evidence="7">Quinoprotein glucose dehydrogenase</fullName>
        <ecNumber evidence="7">1.1.5.2</ecNumber>
    </submittedName>
</protein>
<feature type="chain" id="PRO_5031232963" evidence="5">
    <location>
        <begin position="31"/>
        <end position="703"/>
    </location>
</feature>
<dbReference type="Gene3D" id="2.140.10.10">
    <property type="entry name" value="Quinoprotein alcohol dehydrogenase-like superfamily"/>
    <property type="match status" value="2"/>
</dbReference>
<comment type="similarity">
    <text evidence="2">Belongs to the bacterial PQQ dehydrogenase family.</text>
</comment>
<dbReference type="Pfam" id="PF01011">
    <property type="entry name" value="PQQ"/>
    <property type="match status" value="1"/>
</dbReference>
<comment type="cofactor">
    <cofactor evidence="1">
        <name>pyrroloquinoline quinone</name>
        <dbReference type="ChEBI" id="CHEBI:58442"/>
    </cofactor>
</comment>
<dbReference type="PANTHER" id="PTHR32303:SF4">
    <property type="entry name" value="QUINOPROTEIN GLUCOSE DEHYDROGENASE"/>
    <property type="match status" value="1"/>
</dbReference>
<dbReference type="SMART" id="SM00564">
    <property type="entry name" value="PQQ"/>
    <property type="match status" value="6"/>
</dbReference>
<keyword evidence="3 7" id="KW-0560">Oxidoreductase</keyword>
<reference evidence="7 8" key="2">
    <citation type="submission" date="2020-08" db="EMBL/GenBank/DDBJ databases">
        <authorList>
            <person name="Partida-Martinez L."/>
            <person name="Huntemann M."/>
            <person name="Clum A."/>
            <person name="Wang J."/>
            <person name="Palaniappan K."/>
            <person name="Ritter S."/>
            <person name="Chen I.-M."/>
            <person name="Stamatis D."/>
            <person name="Reddy T."/>
            <person name="O'Malley R."/>
            <person name="Daum C."/>
            <person name="Shapiro N."/>
            <person name="Ivanova N."/>
            <person name="Kyrpides N."/>
            <person name="Woyke T."/>
        </authorList>
    </citation>
    <scope>NUCLEOTIDE SEQUENCE [LARGE SCALE GENOMIC DNA]</scope>
    <source>
        <strain evidence="7 8">AS3.13</strain>
    </source>
</reference>
<dbReference type="InterPro" id="IPR018391">
    <property type="entry name" value="PQQ_b-propeller_rpt"/>
</dbReference>
<dbReference type="PROSITE" id="PS51318">
    <property type="entry name" value="TAT"/>
    <property type="match status" value="1"/>
</dbReference>
<accession>A0A7X0JC92</accession>
<organism evidence="7 8">
    <name type="scientific">Sphingomonas endophytica</name>
    <dbReference type="NCBI Taxonomy" id="869719"/>
    <lineage>
        <taxon>Bacteria</taxon>
        <taxon>Pseudomonadati</taxon>
        <taxon>Pseudomonadota</taxon>
        <taxon>Alphaproteobacteria</taxon>
        <taxon>Sphingomonadales</taxon>
        <taxon>Sphingomonadaceae</taxon>
        <taxon>Sphingomonas</taxon>
    </lineage>
</organism>
<dbReference type="InterPro" id="IPR006311">
    <property type="entry name" value="TAT_signal"/>
</dbReference>
<dbReference type="InterPro" id="IPR002372">
    <property type="entry name" value="PQQ_rpt_dom"/>
</dbReference>
<dbReference type="EMBL" id="JACHBT010000007">
    <property type="protein sequence ID" value="MBB6504549.1"/>
    <property type="molecule type" value="Genomic_DNA"/>
</dbReference>
<evidence type="ECO:0000256" key="4">
    <source>
        <dbReference type="SAM" id="MobiDB-lite"/>
    </source>
</evidence>
<gene>
    <name evidence="7" type="ORF">F4693_001522</name>
</gene>